<dbReference type="CDD" id="cd01127">
    <property type="entry name" value="TrwB_TraG_TraD_VirD4"/>
    <property type="match status" value="1"/>
</dbReference>
<feature type="compositionally biased region" description="Polar residues" evidence="1">
    <location>
        <begin position="26"/>
        <end position="35"/>
    </location>
</feature>
<dbReference type="AlphaFoldDB" id="A0A142BCZ6"/>
<dbReference type="KEGG" id="emp:EZMO1_2543"/>
<evidence type="ECO:0000313" key="2">
    <source>
        <dbReference type="EMBL" id="AMO56622.1"/>
    </source>
</evidence>
<dbReference type="Proteomes" id="UP000071065">
    <property type="component" value="Chromosome"/>
</dbReference>
<dbReference type="STRING" id="570277.EZMO1_2543"/>
<evidence type="ECO:0000256" key="1">
    <source>
        <dbReference type="SAM" id="MobiDB-lite"/>
    </source>
</evidence>
<dbReference type="InterPro" id="IPR027417">
    <property type="entry name" value="P-loop_NTPase"/>
</dbReference>
<proteinExistence type="predicted"/>
<feature type="region of interest" description="Disordered" evidence="1">
    <location>
        <begin position="1"/>
        <end position="35"/>
    </location>
</feature>
<dbReference type="OrthoDB" id="5702374at2"/>
<reference evidence="2 3" key="1">
    <citation type="journal article" date="2016" name="Front. Microbiol.">
        <title>Genomic Insight into the Host-Endosymbiont Relationship of Endozoicomonas montiporae CL-33(T) with its Coral Host.</title>
        <authorList>
            <person name="Ding J.-Y."/>
            <person name="Shiu J.-H."/>
            <person name="Chen W.-M."/>
            <person name="Chiang Y.-R."/>
            <person name="Tang S.-L."/>
        </authorList>
    </citation>
    <scope>NUCLEOTIDE SEQUENCE [LARGE SCALE GENOMIC DNA]</scope>
    <source>
        <strain evidence="2 3">CL-33</strain>
    </source>
</reference>
<dbReference type="Gene3D" id="3.40.50.300">
    <property type="entry name" value="P-loop containing nucleotide triphosphate hydrolases"/>
    <property type="match status" value="1"/>
</dbReference>
<sequence>MKLKPVNPNTQHPNRHTLYIGGSGTGKSQALSQNPEIPSRGARVILWDVNADHAGIHTDDKKTFITLLKAGIKTGRGFRVAYAGSSISDFEWWCSVVWAVLDGDYITYAIAEELSQVCKSAGKATPNAAILLNQGRKFGLRFHGVTQKPQEISKTFYDQCERKFIGCFKGKNAEMMAKYIGKDVTADDIAALQPDEEKLSDFIFDDGRAASKPEIRKLKYKPVKGIKWK</sequence>
<gene>
    <name evidence="2" type="ORF">EZMO1_2543</name>
</gene>
<organism evidence="2 3">
    <name type="scientific">Endozoicomonas montiporae CL-33</name>
    <dbReference type="NCBI Taxonomy" id="570277"/>
    <lineage>
        <taxon>Bacteria</taxon>
        <taxon>Pseudomonadati</taxon>
        <taxon>Pseudomonadota</taxon>
        <taxon>Gammaproteobacteria</taxon>
        <taxon>Oceanospirillales</taxon>
        <taxon>Endozoicomonadaceae</taxon>
        <taxon>Endozoicomonas</taxon>
    </lineage>
</organism>
<name>A0A142BCZ6_9GAMM</name>
<evidence type="ECO:0008006" key="4">
    <source>
        <dbReference type="Google" id="ProtNLM"/>
    </source>
</evidence>
<protein>
    <recommendedName>
        <fullName evidence="4">Helicase HerA central domain-containing protein</fullName>
    </recommendedName>
</protein>
<evidence type="ECO:0000313" key="3">
    <source>
        <dbReference type="Proteomes" id="UP000071065"/>
    </source>
</evidence>
<dbReference type="EMBL" id="CP013251">
    <property type="protein sequence ID" value="AMO56622.1"/>
    <property type="molecule type" value="Genomic_DNA"/>
</dbReference>
<dbReference type="PATRIC" id="fig|570277.3.peg.2723"/>
<dbReference type="RefSeq" id="WP_051789315.1">
    <property type="nucleotide sequence ID" value="NZ_CP013251.1"/>
</dbReference>
<dbReference type="SUPFAM" id="SSF52540">
    <property type="entry name" value="P-loop containing nucleoside triphosphate hydrolases"/>
    <property type="match status" value="1"/>
</dbReference>
<accession>A0A142BCZ6</accession>